<keyword evidence="2" id="KW-1185">Reference proteome</keyword>
<accession>A0A9N9PDH1</accession>
<dbReference type="EMBL" id="CAJVPY010051456">
    <property type="protein sequence ID" value="CAG8814564.1"/>
    <property type="molecule type" value="Genomic_DNA"/>
</dbReference>
<evidence type="ECO:0000313" key="1">
    <source>
        <dbReference type="EMBL" id="CAG8814564.1"/>
    </source>
</evidence>
<dbReference type="Proteomes" id="UP000789405">
    <property type="component" value="Unassembled WGS sequence"/>
</dbReference>
<comment type="caution">
    <text evidence="1">The sequence shown here is derived from an EMBL/GenBank/DDBJ whole genome shotgun (WGS) entry which is preliminary data.</text>
</comment>
<evidence type="ECO:0000313" key="2">
    <source>
        <dbReference type="Proteomes" id="UP000789405"/>
    </source>
</evidence>
<feature type="non-terminal residue" evidence="1">
    <location>
        <position position="102"/>
    </location>
</feature>
<name>A0A9N9PDH1_9GLOM</name>
<reference evidence="1" key="1">
    <citation type="submission" date="2021-06" db="EMBL/GenBank/DDBJ databases">
        <authorList>
            <person name="Kallberg Y."/>
            <person name="Tangrot J."/>
            <person name="Rosling A."/>
        </authorList>
    </citation>
    <scope>NUCLEOTIDE SEQUENCE</scope>
    <source>
        <strain evidence="1">MA453B</strain>
    </source>
</reference>
<dbReference type="OrthoDB" id="2440320at2759"/>
<proteinExistence type="predicted"/>
<protein>
    <submittedName>
        <fullName evidence="1">9980_t:CDS:1</fullName>
    </submittedName>
</protein>
<dbReference type="AlphaFoldDB" id="A0A9N9PDH1"/>
<gene>
    <name evidence="1" type="ORF">DERYTH_LOCUS25984</name>
</gene>
<feature type="non-terminal residue" evidence="1">
    <location>
        <position position="1"/>
    </location>
</feature>
<sequence length="102" mass="11866">NTFYEDKLVSPVMFYLVFNNSLTTKIKDAIYSVYGAALLDRPGQNPTPKNIQEWKESAKTSHAYKLLHRKIDPNVPHTYFNRILSRIWPNSSTNMQLVYTLT</sequence>
<organism evidence="1 2">
    <name type="scientific">Dentiscutata erythropus</name>
    <dbReference type="NCBI Taxonomy" id="1348616"/>
    <lineage>
        <taxon>Eukaryota</taxon>
        <taxon>Fungi</taxon>
        <taxon>Fungi incertae sedis</taxon>
        <taxon>Mucoromycota</taxon>
        <taxon>Glomeromycotina</taxon>
        <taxon>Glomeromycetes</taxon>
        <taxon>Diversisporales</taxon>
        <taxon>Gigasporaceae</taxon>
        <taxon>Dentiscutata</taxon>
    </lineage>
</organism>